<evidence type="ECO:0000256" key="19">
    <source>
        <dbReference type="ARBA" id="ARBA00056187"/>
    </source>
</evidence>
<dbReference type="Proteomes" id="UP000823388">
    <property type="component" value="Chromosome 9N"/>
</dbReference>
<dbReference type="InterPro" id="IPR036085">
    <property type="entry name" value="PAZ_dom_sf"/>
</dbReference>
<dbReference type="EMBL" id="CM029054">
    <property type="protein sequence ID" value="KAG2536820.1"/>
    <property type="molecule type" value="Genomic_DNA"/>
</dbReference>
<dbReference type="SMART" id="SM00949">
    <property type="entry name" value="PAZ"/>
    <property type="match status" value="1"/>
</dbReference>
<dbReference type="Pfam" id="PF02170">
    <property type="entry name" value="PAZ"/>
    <property type="match status" value="1"/>
</dbReference>
<dbReference type="PANTHER" id="PTHR14950:SF70">
    <property type="entry name" value="ENDORIBONUCLEASE DICER HOMOLOG 2"/>
    <property type="match status" value="1"/>
</dbReference>
<keyword evidence="28" id="KW-1185">Reference proteome</keyword>
<keyword evidence="13" id="KW-0460">Magnesium</keyword>
<keyword evidence="6" id="KW-0479">Metal-binding</keyword>
<dbReference type="GO" id="GO:0046872">
    <property type="term" value="F:metal ion binding"/>
    <property type="evidence" value="ECO:0007669"/>
    <property type="project" value="UniProtKB-KW"/>
</dbReference>
<dbReference type="GO" id="GO:0010267">
    <property type="term" value="P:ta-siRNA processing"/>
    <property type="evidence" value="ECO:0007669"/>
    <property type="project" value="UniProtKB-ARBA"/>
</dbReference>
<dbReference type="GO" id="GO:0004525">
    <property type="term" value="F:ribonuclease III activity"/>
    <property type="evidence" value="ECO:0007669"/>
    <property type="project" value="InterPro"/>
</dbReference>
<dbReference type="PROSITE" id="PS00517">
    <property type="entry name" value="RNASE_3_1"/>
    <property type="match status" value="1"/>
</dbReference>
<reference evidence="27 28" key="1">
    <citation type="submission" date="2020-05" db="EMBL/GenBank/DDBJ databases">
        <title>WGS assembly of Panicum virgatum.</title>
        <authorList>
            <person name="Lovell J.T."/>
            <person name="Jenkins J."/>
            <person name="Shu S."/>
            <person name="Juenger T.E."/>
            <person name="Schmutz J."/>
        </authorList>
    </citation>
    <scope>NUCLEOTIDE SEQUENCE [LARGE SCALE GENOMIC DNA]</scope>
    <source>
        <strain evidence="28">cv. AP13</strain>
    </source>
</reference>
<dbReference type="PROSITE" id="PS50137">
    <property type="entry name" value="DS_RBD"/>
    <property type="match status" value="1"/>
</dbReference>
<dbReference type="InterPro" id="IPR003100">
    <property type="entry name" value="PAZ_dom"/>
</dbReference>
<dbReference type="Pfam" id="PF00271">
    <property type="entry name" value="Helicase_C"/>
    <property type="match status" value="1"/>
</dbReference>
<keyword evidence="8" id="KW-0547">Nucleotide-binding</keyword>
<dbReference type="SMART" id="SM00490">
    <property type="entry name" value="HELICc"/>
    <property type="match status" value="1"/>
</dbReference>
<evidence type="ECO:0000259" key="21">
    <source>
        <dbReference type="PROSITE" id="PS50137"/>
    </source>
</evidence>
<evidence type="ECO:0000256" key="8">
    <source>
        <dbReference type="ARBA" id="ARBA00022741"/>
    </source>
</evidence>
<sequence>MADSTAAPTEEEDPQTLARWYQLEALERALAGNTVAFLETGAGKTLIAVLLLRAFAHRLRSAPPPCFAVFLVPTVVLVGQQARVIGQQTDLRVKQFYGEMGVDFWSANTWRGAIDGAEVLVMTPQILLDNLRHSFFRLRDIALLIFDECHHASRNSPYANILKEFYHPQLNSRPSDPIPRIFGMTASIINSKDLQRARYSVKVSDLENLMNAKVYTVDSESALSQYIPFAKTRIVQYDDSSIPSELYNHTVGCLKKLEAKHLEILKWKLDGSSLENVEKKIKKLSATFLYCISNLGVWLAAKAAEVLQSYKESCLSFWGEKLDEQVEGFVRNYAKDVYDDLSDTISKMTERGIQRHIGEDFVADLQDGLLTSKVHFLIKSLLEYRHMQDLRCIVFVERVITSIILESLLSSIHQMSGWIVRYMAGSAGKNCGLQHQSRNKHMDIIDSFRRGKVHLIIATKILEEGLDVPSCNLIVRFDPSATVRSFIQSRGRARKQNSDYVLLVRRGDANALSKMQEFLASGQIMREESLRLASTPCQPLPNTLCKEECYVVQSTGAVVTLNSSVQLIYYFCSKLPSDEYFKPLPRFDIDKALGTCTLHLPMSSPVRTVYAQGEVSLLKQVVCLKACRELHAIGALTDFLLPELTVLEHEPDIVVEKYKEDQPDYFPEQLVDKWLHFSHLGLYYCYKISLEGCSETTPAEIVLVVKSDMGSDFTSNSFKLFGVQDYVSVTIRYVGIIHLNQEQVIVARRFQTTILSLIINNDHLEVRDSTKNLLEMQASPEVVYLLLPVVAGKIDWCSMKFSASPMLEFTNNDMRHCHSCKDTNLVQTKDGPLCRCLLKNSVVCTPHNGMLYAVSGFLDLNVNSLLPQSDGNAVSVSYKTHFKTRHGLDLTCEDQPLLAARKLLKVRNFLHKGDCKKEKETSSRNAVELPPELCIVVMSPLSAHTLYSFSFIPSIMYRIQCMLLSVKLKSQLGPRMQQFDIPALKILEALTTKSCQEEFSQESLETLGDSFLKYISTQHLFSKFKHQHEGMLTKMKKNLISNAALCQLACSNNLVGYIRSEPFNAETWIIPGLSYDTCGSSKIAIINPNMYSLMKLKPSIKSKRIADSVEALIGAYLSASGEQAAYIFLKSLGMDIEFHNMPVERKLTIKSEEFINLRSLEEMLCYNFNDPSLLVEALTHGSYQIAGTTACYQRLEFLGDAVLDHIFTDYFYHRYPECTPQLLTDLRSASVNNYCYAHAAVKAGLHKHVLHSSSALYKRMDDYLHTFKQSFSGPSYGWEAGIGLPKVLGDIIESIAGAIYVDSKCDKEIVWRSMKRLLEPLATPDTLGMDPVKELQEFCASRDYSITYTVNHDNRVSSVVAEVQTKGIAYKATKRGITKDDAKKLAAKAVLKDMKAADGMN</sequence>
<dbReference type="Gene3D" id="3.40.50.300">
    <property type="entry name" value="P-loop containing nucleotide triphosphate hydrolases"/>
    <property type="match status" value="2"/>
</dbReference>
<comment type="subcellular location">
    <subcellularLocation>
        <location evidence="3">Nucleus</location>
    </subcellularLocation>
</comment>
<dbReference type="SUPFAM" id="SSF69065">
    <property type="entry name" value="RNase III domain-like"/>
    <property type="match status" value="2"/>
</dbReference>
<evidence type="ECO:0000256" key="5">
    <source>
        <dbReference type="ARBA" id="ARBA00022722"/>
    </source>
</evidence>
<comment type="caution">
    <text evidence="27">The sequence shown here is derived from an EMBL/GenBank/DDBJ whole genome shotgun (WGS) entry which is preliminary data.</text>
</comment>
<evidence type="ECO:0000259" key="24">
    <source>
        <dbReference type="PROSITE" id="PS51192"/>
    </source>
</evidence>
<evidence type="ECO:0000256" key="6">
    <source>
        <dbReference type="ARBA" id="ARBA00022723"/>
    </source>
</evidence>
<dbReference type="OrthoDB" id="6513042at2759"/>
<feature type="domain" description="DRBM" evidence="21">
    <location>
        <begin position="1330"/>
        <end position="1396"/>
    </location>
</feature>
<dbReference type="PROSITE" id="PS51192">
    <property type="entry name" value="HELICASE_ATP_BIND_1"/>
    <property type="match status" value="1"/>
</dbReference>
<evidence type="ECO:0000256" key="1">
    <source>
        <dbReference type="ARBA" id="ARBA00001936"/>
    </source>
</evidence>
<keyword evidence="17" id="KW-0539">Nucleus</keyword>
<dbReference type="PROSITE" id="PS51327">
    <property type="entry name" value="DICER_DSRBF"/>
    <property type="match status" value="1"/>
</dbReference>
<evidence type="ECO:0000259" key="25">
    <source>
        <dbReference type="PROSITE" id="PS51194"/>
    </source>
</evidence>
<dbReference type="SMART" id="SM00535">
    <property type="entry name" value="RIBOc"/>
    <property type="match status" value="2"/>
</dbReference>
<dbReference type="PANTHER" id="PTHR14950">
    <property type="entry name" value="DICER-RELATED"/>
    <property type="match status" value="1"/>
</dbReference>
<feature type="domain" description="Helicase C-terminal" evidence="25">
    <location>
        <begin position="377"/>
        <end position="538"/>
    </location>
</feature>
<keyword evidence="7" id="KW-0677">Repeat</keyword>
<dbReference type="SMART" id="SM00487">
    <property type="entry name" value="DEXDc"/>
    <property type="match status" value="1"/>
</dbReference>
<feature type="domain" description="RNase III" evidence="22">
    <location>
        <begin position="965"/>
        <end position="1121"/>
    </location>
</feature>
<dbReference type="GO" id="GO:0005524">
    <property type="term" value="F:ATP binding"/>
    <property type="evidence" value="ECO:0007669"/>
    <property type="project" value="UniProtKB-KW"/>
</dbReference>
<dbReference type="FunFam" id="3.40.50.300:FF:000705">
    <property type="entry name" value="Endoribonuclease dicer-like protein"/>
    <property type="match status" value="1"/>
</dbReference>
<dbReference type="InterPro" id="IPR027417">
    <property type="entry name" value="P-loop_NTPase"/>
</dbReference>
<evidence type="ECO:0000313" key="28">
    <source>
        <dbReference type="Proteomes" id="UP000823388"/>
    </source>
</evidence>
<dbReference type="Pfam" id="PF03368">
    <property type="entry name" value="Dicer_dimer"/>
    <property type="match status" value="1"/>
</dbReference>
<feature type="domain" description="RNase III" evidence="22">
    <location>
        <begin position="1157"/>
        <end position="1304"/>
    </location>
</feature>
<dbReference type="GO" id="GO:0005737">
    <property type="term" value="C:cytoplasm"/>
    <property type="evidence" value="ECO:0007669"/>
    <property type="project" value="TreeGrafter"/>
</dbReference>
<dbReference type="Pfam" id="PF00270">
    <property type="entry name" value="DEAD"/>
    <property type="match status" value="1"/>
</dbReference>
<dbReference type="SMART" id="SM00358">
    <property type="entry name" value="DSRM"/>
    <property type="match status" value="1"/>
</dbReference>
<evidence type="ECO:0000256" key="17">
    <source>
        <dbReference type="ARBA" id="ARBA00023242"/>
    </source>
</evidence>
<evidence type="ECO:0000256" key="4">
    <source>
        <dbReference type="ARBA" id="ARBA00011499"/>
    </source>
</evidence>
<dbReference type="FunFam" id="1.10.1520.10:FF:000004">
    <property type="entry name" value="Endoribonuclease dicer-like 1"/>
    <property type="match status" value="1"/>
</dbReference>
<evidence type="ECO:0000256" key="12">
    <source>
        <dbReference type="ARBA" id="ARBA00022840"/>
    </source>
</evidence>
<feature type="domain" description="PAZ" evidence="23">
    <location>
        <begin position="805"/>
        <end position="938"/>
    </location>
</feature>
<dbReference type="PROSITE" id="PS50142">
    <property type="entry name" value="RNASE_3_2"/>
    <property type="match status" value="2"/>
</dbReference>
<dbReference type="GO" id="GO:0005634">
    <property type="term" value="C:nucleus"/>
    <property type="evidence" value="ECO:0007669"/>
    <property type="project" value="UniProtKB-SubCell"/>
</dbReference>
<evidence type="ECO:0000256" key="2">
    <source>
        <dbReference type="ARBA" id="ARBA00001946"/>
    </source>
</evidence>
<evidence type="ECO:0000259" key="23">
    <source>
        <dbReference type="PROSITE" id="PS50821"/>
    </source>
</evidence>
<accession>A0A8T0MHM5</accession>
<feature type="domain" description="Helicase ATP-binding" evidence="24">
    <location>
        <begin position="25"/>
        <end position="206"/>
    </location>
</feature>
<evidence type="ECO:0000256" key="14">
    <source>
        <dbReference type="ARBA" id="ARBA00022884"/>
    </source>
</evidence>
<dbReference type="PROSITE" id="PS50821">
    <property type="entry name" value="PAZ"/>
    <property type="match status" value="1"/>
</dbReference>
<keyword evidence="16" id="KW-0464">Manganese</keyword>
<keyword evidence="5" id="KW-0540">Nuclease</keyword>
<dbReference type="InterPro" id="IPR038248">
    <property type="entry name" value="Dicer_dimer_sf"/>
</dbReference>
<evidence type="ECO:0000256" key="18">
    <source>
        <dbReference type="ARBA" id="ARBA00035116"/>
    </source>
</evidence>
<evidence type="ECO:0000256" key="15">
    <source>
        <dbReference type="ARBA" id="ARBA00023158"/>
    </source>
</evidence>
<evidence type="ECO:0000256" key="11">
    <source>
        <dbReference type="ARBA" id="ARBA00022806"/>
    </source>
</evidence>
<comment type="cofactor">
    <cofactor evidence="2">
        <name>Mg(2+)</name>
        <dbReference type="ChEBI" id="CHEBI:18420"/>
    </cofactor>
</comment>
<keyword evidence="12" id="KW-0067">ATP-binding</keyword>
<dbReference type="FunFam" id="3.30.160.380:FF:000001">
    <property type="entry name" value="Endoribonuclease dicer-like 1"/>
    <property type="match status" value="1"/>
</dbReference>
<evidence type="ECO:0000256" key="10">
    <source>
        <dbReference type="ARBA" id="ARBA00022801"/>
    </source>
</evidence>
<dbReference type="GO" id="GO:0003723">
    <property type="term" value="F:RNA binding"/>
    <property type="evidence" value="ECO:0007669"/>
    <property type="project" value="UniProtKB-UniRule"/>
</dbReference>
<evidence type="ECO:0000256" key="16">
    <source>
        <dbReference type="ARBA" id="ARBA00023211"/>
    </source>
</evidence>
<keyword evidence="10" id="KW-0378">Hydrolase</keyword>
<dbReference type="Gene3D" id="1.10.1520.10">
    <property type="entry name" value="Ribonuclease III domain"/>
    <property type="match status" value="2"/>
</dbReference>
<gene>
    <name evidence="27" type="ORF">PVAP13_9NG223173</name>
</gene>
<evidence type="ECO:0000256" key="7">
    <source>
        <dbReference type="ARBA" id="ARBA00022737"/>
    </source>
</evidence>
<comment type="cofactor">
    <cofactor evidence="1">
        <name>Mn(2+)</name>
        <dbReference type="ChEBI" id="CHEBI:29035"/>
    </cofactor>
</comment>
<evidence type="ECO:0000256" key="9">
    <source>
        <dbReference type="ARBA" id="ARBA00022759"/>
    </source>
</evidence>
<dbReference type="InterPro" id="IPR005034">
    <property type="entry name" value="Dicer_dimerisation"/>
</dbReference>
<evidence type="ECO:0000256" key="20">
    <source>
        <dbReference type="PROSITE-ProRule" id="PRU00657"/>
    </source>
</evidence>
<dbReference type="Gene3D" id="2.170.260.10">
    <property type="entry name" value="paz domain"/>
    <property type="match status" value="1"/>
</dbReference>
<dbReference type="Gene3D" id="3.30.160.380">
    <property type="entry name" value="Dicer dimerisation domain"/>
    <property type="match status" value="1"/>
</dbReference>
<evidence type="ECO:0000256" key="13">
    <source>
        <dbReference type="ARBA" id="ARBA00022842"/>
    </source>
</evidence>
<evidence type="ECO:0000256" key="3">
    <source>
        <dbReference type="ARBA" id="ARBA00004123"/>
    </source>
</evidence>
<dbReference type="InterPro" id="IPR014720">
    <property type="entry name" value="dsRBD_dom"/>
</dbReference>
<dbReference type="InterPro" id="IPR001650">
    <property type="entry name" value="Helicase_C-like"/>
</dbReference>
<dbReference type="FunFam" id="2.170.260.10:FF:000007">
    <property type="entry name" value="Dicer-like 105"/>
    <property type="match status" value="1"/>
</dbReference>
<comment type="function">
    <text evidence="19">Probably involved in the RNA silencing pathway. May cleave double-stranded RNA to produce short 21-24 nucleotides (nt) RNAs which target the selective destruction of complementary RNAs.</text>
</comment>
<organism evidence="27 28">
    <name type="scientific">Panicum virgatum</name>
    <name type="common">Blackwell switchgrass</name>
    <dbReference type="NCBI Taxonomy" id="38727"/>
    <lineage>
        <taxon>Eukaryota</taxon>
        <taxon>Viridiplantae</taxon>
        <taxon>Streptophyta</taxon>
        <taxon>Embryophyta</taxon>
        <taxon>Tracheophyta</taxon>
        <taxon>Spermatophyta</taxon>
        <taxon>Magnoliopsida</taxon>
        <taxon>Liliopsida</taxon>
        <taxon>Poales</taxon>
        <taxon>Poaceae</taxon>
        <taxon>PACMAD clade</taxon>
        <taxon>Panicoideae</taxon>
        <taxon>Panicodae</taxon>
        <taxon>Paniceae</taxon>
        <taxon>Panicinae</taxon>
        <taxon>Panicum</taxon>
        <taxon>Panicum sect. Hiantes</taxon>
    </lineage>
</organism>
<dbReference type="GO" id="GO:0004386">
    <property type="term" value="F:helicase activity"/>
    <property type="evidence" value="ECO:0007669"/>
    <property type="project" value="UniProtKB-KW"/>
</dbReference>
<name>A0A8T0MHM5_PANVG</name>
<evidence type="ECO:0000313" key="27">
    <source>
        <dbReference type="EMBL" id="KAG2536820.1"/>
    </source>
</evidence>
<comment type="subunit">
    <text evidence="4">May interact with ARGONAUTE1 or PINHEAD through their common PAZ domains.</text>
</comment>
<dbReference type="SUPFAM" id="SSF101690">
    <property type="entry name" value="PAZ domain"/>
    <property type="match status" value="1"/>
</dbReference>
<protein>
    <submittedName>
        <fullName evidence="27">Uncharacterized protein</fullName>
    </submittedName>
</protein>
<dbReference type="SUPFAM" id="SSF54768">
    <property type="entry name" value="dsRNA-binding domain-like"/>
    <property type="match status" value="1"/>
</dbReference>
<proteinExistence type="inferred from homology"/>
<evidence type="ECO:0000259" key="26">
    <source>
        <dbReference type="PROSITE" id="PS51327"/>
    </source>
</evidence>
<keyword evidence="15" id="KW-0943">RNA-mediated gene silencing</keyword>
<dbReference type="Gene3D" id="3.30.160.20">
    <property type="match status" value="1"/>
</dbReference>
<keyword evidence="14 20" id="KW-0694">RNA-binding</keyword>
<dbReference type="SUPFAM" id="SSF52540">
    <property type="entry name" value="P-loop containing nucleoside triphosphate hydrolases"/>
    <property type="match status" value="1"/>
</dbReference>
<keyword evidence="9" id="KW-0255">Endonuclease</keyword>
<dbReference type="CDD" id="cd18034">
    <property type="entry name" value="DEXHc_dicer"/>
    <property type="match status" value="1"/>
</dbReference>
<dbReference type="InterPro" id="IPR036389">
    <property type="entry name" value="RNase_III_sf"/>
</dbReference>
<feature type="domain" description="Dicer dsRNA-binding fold" evidence="26">
    <location>
        <begin position="564"/>
        <end position="650"/>
    </location>
</feature>
<comment type="similarity">
    <text evidence="18 20">Belongs to the helicase family. Dicer subfamily.</text>
</comment>
<evidence type="ECO:0000259" key="22">
    <source>
        <dbReference type="PROSITE" id="PS50142"/>
    </source>
</evidence>
<dbReference type="InterPro" id="IPR000999">
    <property type="entry name" value="RNase_III_dom"/>
</dbReference>
<dbReference type="InterPro" id="IPR011545">
    <property type="entry name" value="DEAD/DEAH_box_helicase_dom"/>
</dbReference>
<keyword evidence="11" id="KW-0347">Helicase</keyword>
<dbReference type="InterPro" id="IPR014001">
    <property type="entry name" value="Helicase_ATP-bd"/>
</dbReference>
<dbReference type="FunFam" id="3.40.50.300:FF:000420">
    <property type="entry name" value="Endoribonuclease dicer-like 1"/>
    <property type="match status" value="1"/>
</dbReference>
<dbReference type="Pfam" id="PF00636">
    <property type="entry name" value="Ribonuclease_3"/>
    <property type="match status" value="2"/>
</dbReference>
<dbReference type="PROSITE" id="PS51194">
    <property type="entry name" value="HELICASE_CTER"/>
    <property type="match status" value="1"/>
</dbReference>
<dbReference type="CDD" id="cd00593">
    <property type="entry name" value="RIBOc"/>
    <property type="match status" value="2"/>
</dbReference>